<evidence type="ECO:0000313" key="5">
    <source>
        <dbReference type="Proteomes" id="UP000051515"/>
    </source>
</evidence>
<gene>
    <name evidence="4" type="ORF">FC78_GL000121</name>
</gene>
<dbReference type="InterPro" id="IPR001647">
    <property type="entry name" value="HTH_TetR"/>
</dbReference>
<reference evidence="4 5" key="1">
    <citation type="journal article" date="2015" name="Genome Announc.">
        <title>Expanding the biotechnology potential of lactobacilli through comparative genomics of 213 strains and associated genera.</title>
        <authorList>
            <person name="Sun Z."/>
            <person name="Harris H.M."/>
            <person name="McCann A."/>
            <person name="Guo C."/>
            <person name="Argimon S."/>
            <person name="Zhang W."/>
            <person name="Yang X."/>
            <person name="Jeffery I.B."/>
            <person name="Cooney J.C."/>
            <person name="Kagawa T.F."/>
            <person name="Liu W."/>
            <person name="Song Y."/>
            <person name="Salvetti E."/>
            <person name="Wrobel A."/>
            <person name="Rasinkangas P."/>
            <person name="Parkhill J."/>
            <person name="Rea M.C."/>
            <person name="O'Sullivan O."/>
            <person name="Ritari J."/>
            <person name="Douillard F.P."/>
            <person name="Paul Ross R."/>
            <person name="Yang R."/>
            <person name="Briner A.E."/>
            <person name="Felis G.E."/>
            <person name="de Vos W.M."/>
            <person name="Barrangou R."/>
            <person name="Klaenhammer T.R."/>
            <person name="Caufield P.W."/>
            <person name="Cui Y."/>
            <person name="Zhang H."/>
            <person name="O'Toole P.W."/>
        </authorList>
    </citation>
    <scope>NUCLEOTIDE SEQUENCE [LARGE SCALE GENOMIC DNA]</scope>
    <source>
        <strain evidence="4 5">DSM 19674</strain>
    </source>
</reference>
<dbReference type="PANTHER" id="PTHR43479:SF11">
    <property type="entry name" value="ACREF_ENVCD OPERON REPRESSOR-RELATED"/>
    <property type="match status" value="1"/>
</dbReference>
<keyword evidence="1 2" id="KW-0238">DNA-binding</keyword>
<dbReference type="PATRIC" id="fig|1423788.3.peg.127"/>
<accession>A0A0R1KDR1</accession>
<dbReference type="SUPFAM" id="SSF46689">
    <property type="entry name" value="Homeodomain-like"/>
    <property type="match status" value="1"/>
</dbReference>
<evidence type="ECO:0000256" key="1">
    <source>
        <dbReference type="ARBA" id="ARBA00023125"/>
    </source>
</evidence>
<name>A0A0R1KDR1_9LACO</name>
<protein>
    <submittedName>
        <fullName evidence="4">Putative transcription regulator (Putative)</fullName>
    </submittedName>
</protein>
<dbReference type="Gene3D" id="1.10.357.10">
    <property type="entry name" value="Tetracycline Repressor, domain 2"/>
    <property type="match status" value="1"/>
</dbReference>
<keyword evidence="5" id="KW-1185">Reference proteome</keyword>
<dbReference type="Proteomes" id="UP000051515">
    <property type="component" value="Unassembled WGS sequence"/>
</dbReference>
<evidence type="ECO:0000256" key="2">
    <source>
        <dbReference type="PROSITE-ProRule" id="PRU00335"/>
    </source>
</evidence>
<dbReference type="AlphaFoldDB" id="A0A0R1KDR1"/>
<sequence length="192" mass="22119">MVGVKNNRRAQYTRKIIKETVLSLLQKESIDSITVTEVCKAADVNRTTFYRYYDDVYSCVDSIETDFLDNLKIPQGTSMIEGLKIMLGEFYKNPALSNLVFVEGKTKLLDRMSHFHDHAKLVKTTMDEYEATYIMLGVQGIMKRWVKNGMKESPEVLTNIIVKVVFAEELQDKKSLFDLHEVKEEQTGFSEV</sequence>
<dbReference type="InterPro" id="IPR050624">
    <property type="entry name" value="HTH-type_Tx_Regulator"/>
</dbReference>
<dbReference type="PANTHER" id="PTHR43479">
    <property type="entry name" value="ACREF/ENVCD OPERON REPRESSOR-RELATED"/>
    <property type="match status" value="1"/>
</dbReference>
<feature type="DNA-binding region" description="H-T-H motif" evidence="2">
    <location>
        <begin position="34"/>
        <end position="53"/>
    </location>
</feature>
<organism evidence="4 5">
    <name type="scientific">Companilactobacillus bobalius DSM 19674</name>
    <dbReference type="NCBI Taxonomy" id="1423788"/>
    <lineage>
        <taxon>Bacteria</taxon>
        <taxon>Bacillati</taxon>
        <taxon>Bacillota</taxon>
        <taxon>Bacilli</taxon>
        <taxon>Lactobacillales</taxon>
        <taxon>Lactobacillaceae</taxon>
        <taxon>Companilactobacillus</taxon>
        <taxon>Companilactobacillus bobalius</taxon>
    </lineage>
</organism>
<proteinExistence type="predicted"/>
<feature type="domain" description="HTH tetR-type" evidence="3">
    <location>
        <begin position="11"/>
        <end position="71"/>
    </location>
</feature>
<dbReference type="EMBL" id="AZDY01000041">
    <property type="protein sequence ID" value="KRK81822.1"/>
    <property type="molecule type" value="Genomic_DNA"/>
</dbReference>
<dbReference type="GO" id="GO:0003677">
    <property type="term" value="F:DNA binding"/>
    <property type="evidence" value="ECO:0007669"/>
    <property type="project" value="UniProtKB-UniRule"/>
</dbReference>
<dbReference type="InterPro" id="IPR009057">
    <property type="entry name" value="Homeodomain-like_sf"/>
</dbReference>
<dbReference type="InterPro" id="IPR039532">
    <property type="entry name" value="TetR_C_Firmicutes"/>
</dbReference>
<evidence type="ECO:0000259" key="3">
    <source>
        <dbReference type="PROSITE" id="PS50977"/>
    </source>
</evidence>
<dbReference type="Pfam" id="PF14278">
    <property type="entry name" value="TetR_C_8"/>
    <property type="match status" value="1"/>
</dbReference>
<evidence type="ECO:0000313" key="4">
    <source>
        <dbReference type="EMBL" id="KRK81822.1"/>
    </source>
</evidence>
<comment type="caution">
    <text evidence="4">The sequence shown here is derived from an EMBL/GenBank/DDBJ whole genome shotgun (WGS) entry which is preliminary data.</text>
</comment>
<dbReference type="RefSeq" id="WP_056954210.1">
    <property type="nucleotide sequence ID" value="NZ_AZDY01000041.1"/>
</dbReference>
<dbReference type="PROSITE" id="PS50977">
    <property type="entry name" value="HTH_TETR_2"/>
    <property type="match status" value="1"/>
</dbReference>
<dbReference type="OrthoDB" id="9810250at2"/>
<dbReference type="STRING" id="1423788.FC78_GL000121"/>